<accession>A0A5B7D785</accession>
<protein>
    <submittedName>
        <fullName evidence="1">Endoplasmic reticulum membrane-associated RNA degradation protein</fullName>
    </submittedName>
</protein>
<keyword evidence="2" id="KW-1185">Reference proteome</keyword>
<reference evidence="1 2" key="1">
    <citation type="submission" date="2019-05" db="EMBL/GenBank/DDBJ databases">
        <title>Another draft genome of Portunus trituberculatus and its Hox gene families provides insights of decapod evolution.</title>
        <authorList>
            <person name="Jeong J.-H."/>
            <person name="Song I."/>
            <person name="Kim S."/>
            <person name="Choi T."/>
            <person name="Kim D."/>
            <person name="Ryu S."/>
            <person name="Kim W."/>
        </authorList>
    </citation>
    <scope>NUCLEOTIDE SEQUENCE [LARGE SCALE GENOMIC DNA]</scope>
    <source>
        <tissue evidence="1">Muscle</tissue>
    </source>
</reference>
<dbReference type="InterPro" id="IPR039635">
    <property type="entry name" value="ERMARD"/>
</dbReference>
<dbReference type="OrthoDB" id="49386at2759"/>
<gene>
    <name evidence="1" type="primary">ERMARD</name>
    <name evidence="1" type="ORF">E2C01_009997</name>
</gene>
<dbReference type="PANTHER" id="PTHR31701:SF2">
    <property type="entry name" value="ENDOPLASMIC RETICULUM MEMBRANE-ASSOCIATED RNA DEGRADATION PROTEIN"/>
    <property type="match status" value="1"/>
</dbReference>
<proteinExistence type="predicted"/>
<evidence type="ECO:0000313" key="2">
    <source>
        <dbReference type="Proteomes" id="UP000324222"/>
    </source>
</evidence>
<name>A0A5B7D785_PORTR</name>
<sequence length="174" mass="18647">MEVAVEEGQVWPSRAVVEEVVERSGLVPVVMKAVWRRALHHLFEGRHWVGLALLLPQLECSLRCLFAWANEVPSRVLTAQHTALYTTLDHVLAPRVTGGGIEDVGGGGGAGGLQVEQRESGMIEVRPIAPVGTLEECMGSAVQLPPISVAGNFIYSGTHIRAISPLKLILGVTT</sequence>
<evidence type="ECO:0000313" key="1">
    <source>
        <dbReference type="EMBL" id="MPC17150.1"/>
    </source>
</evidence>
<dbReference type="EMBL" id="VSRR010000563">
    <property type="protein sequence ID" value="MPC17150.1"/>
    <property type="molecule type" value="Genomic_DNA"/>
</dbReference>
<dbReference type="Proteomes" id="UP000324222">
    <property type="component" value="Unassembled WGS sequence"/>
</dbReference>
<organism evidence="1 2">
    <name type="scientific">Portunus trituberculatus</name>
    <name type="common">Swimming crab</name>
    <name type="synonym">Neptunus trituberculatus</name>
    <dbReference type="NCBI Taxonomy" id="210409"/>
    <lineage>
        <taxon>Eukaryota</taxon>
        <taxon>Metazoa</taxon>
        <taxon>Ecdysozoa</taxon>
        <taxon>Arthropoda</taxon>
        <taxon>Crustacea</taxon>
        <taxon>Multicrustacea</taxon>
        <taxon>Malacostraca</taxon>
        <taxon>Eumalacostraca</taxon>
        <taxon>Eucarida</taxon>
        <taxon>Decapoda</taxon>
        <taxon>Pleocyemata</taxon>
        <taxon>Brachyura</taxon>
        <taxon>Eubrachyura</taxon>
        <taxon>Portunoidea</taxon>
        <taxon>Portunidae</taxon>
        <taxon>Portuninae</taxon>
        <taxon>Portunus</taxon>
    </lineage>
</organism>
<comment type="caution">
    <text evidence="1">The sequence shown here is derived from an EMBL/GenBank/DDBJ whole genome shotgun (WGS) entry which is preliminary data.</text>
</comment>
<dbReference type="AlphaFoldDB" id="A0A5B7D785"/>
<dbReference type="PANTHER" id="PTHR31701">
    <property type="entry name" value="ENDOPLASMIC RETICULUM MEMBRANE-ASSOCIATED RNA DEGRADATION PROTEIN"/>
    <property type="match status" value="1"/>
</dbReference>